<gene>
    <name evidence="1" type="ORF">AMTR_s00034p00068960</name>
</gene>
<dbReference type="HOGENOM" id="CLU_1613038_0_0_1"/>
<evidence type="ECO:0000313" key="2">
    <source>
        <dbReference type="Proteomes" id="UP000017836"/>
    </source>
</evidence>
<accession>W1PWL9</accession>
<dbReference type="Proteomes" id="UP000017836">
    <property type="component" value="Unassembled WGS sequence"/>
</dbReference>
<dbReference type="AlphaFoldDB" id="W1PWL9"/>
<dbReference type="Gramene" id="ERN12166">
    <property type="protein sequence ID" value="ERN12166"/>
    <property type="gene ID" value="AMTR_s00034p00068960"/>
</dbReference>
<proteinExistence type="predicted"/>
<dbReference type="EMBL" id="KI392616">
    <property type="protein sequence ID" value="ERN12166.1"/>
    <property type="molecule type" value="Genomic_DNA"/>
</dbReference>
<protein>
    <submittedName>
        <fullName evidence="1">Uncharacterized protein</fullName>
    </submittedName>
</protein>
<sequence length="165" mass="17818">MHQEVAGCYPLLPILANLSSIFACLEPIAAPHQLQFPPPLPSLAPTFHHHLSRSPSSTLLPQITEAIFLLPSTTSAYYCHSPALRYRSSPLRSGCEPSPLQPATIGLSLIATHLFQPFPPPLLFHAAIFAIGLPFPQSSLARLSCVPHVPVLSSAASLFLTKKTR</sequence>
<organism evidence="1 2">
    <name type="scientific">Amborella trichopoda</name>
    <dbReference type="NCBI Taxonomy" id="13333"/>
    <lineage>
        <taxon>Eukaryota</taxon>
        <taxon>Viridiplantae</taxon>
        <taxon>Streptophyta</taxon>
        <taxon>Embryophyta</taxon>
        <taxon>Tracheophyta</taxon>
        <taxon>Spermatophyta</taxon>
        <taxon>Magnoliopsida</taxon>
        <taxon>Amborellales</taxon>
        <taxon>Amborellaceae</taxon>
        <taxon>Amborella</taxon>
    </lineage>
</organism>
<reference evidence="2" key="1">
    <citation type="journal article" date="2013" name="Science">
        <title>The Amborella genome and the evolution of flowering plants.</title>
        <authorList>
            <consortium name="Amborella Genome Project"/>
        </authorList>
    </citation>
    <scope>NUCLEOTIDE SEQUENCE [LARGE SCALE GENOMIC DNA]</scope>
</reference>
<evidence type="ECO:0000313" key="1">
    <source>
        <dbReference type="EMBL" id="ERN12166.1"/>
    </source>
</evidence>
<keyword evidence="2" id="KW-1185">Reference proteome</keyword>
<name>W1PWL9_AMBTC</name>